<comment type="caution">
    <text evidence="1">The sequence shown here is derived from an EMBL/GenBank/DDBJ whole genome shotgun (WGS) entry which is preliminary data.</text>
</comment>
<protein>
    <recommendedName>
        <fullName evidence="3">F-box domain-containing protein</fullName>
    </recommendedName>
</protein>
<dbReference type="OrthoDB" id="2269034at2759"/>
<dbReference type="AlphaFoldDB" id="A0A9P6JP48"/>
<evidence type="ECO:0000313" key="1">
    <source>
        <dbReference type="EMBL" id="KAF9527299.1"/>
    </source>
</evidence>
<name>A0A9P6JP48_9AGAR</name>
<organism evidence="1 2">
    <name type="scientific">Crepidotus variabilis</name>
    <dbReference type="NCBI Taxonomy" id="179855"/>
    <lineage>
        <taxon>Eukaryota</taxon>
        <taxon>Fungi</taxon>
        <taxon>Dikarya</taxon>
        <taxon>Basidiomycota</taxon>
        <taxon>Agaricomycotina</taxon>
        <taxon>Agaricomycetes</taxon>
        <taxon>Agaricomycetidae</taxon>
        <taxon>Agaricales</taxon>
        <taxon>Agaricineae</taxon>
        <taxon>Crepidotaceae</taxon>
        <taxon>Crepidotus</taxon>
    </lineage>
</organism>
<evidence type="ECO:0008006" key="3">
    <source>
        <dbReference type="Google" id="ProtNLM"/>
    </source>
</evidence>
<keyword evidence="2" id="KW-1185">Reference proteome</keyword>
<sequence length="530" mass="60757">MESTTTNPDLSGNLDSSELYAETFYKPISEESNQPRAGSHFNQDPIPRLPVEIASHIFGLCLNAISIFNDTNVAIEDFYSWPYDNRKVHEDHFFQFTLGSVCRTWRQIVWSNPSFWRRVTVTLFQTTPVMVATLMKEWLDRSARLPLTICLDFIYSTNSNEPDHTGYSKPLMEAISSVSDRWSMINFQLPYTYLASIRIKHPQPYFRSLFLQVLAHDGHSYFNIFEKSAVKQLQVYGVPSGFLPFHFDALTHFHQGGFGARDCIEVLRRSPYLLHATFLDTEGLYPMVPVTNSSIQHLEVLRASDALWQSMTLPSLRELTLGDQCEFEQSVTEFACRSQCPLQKASFGWPTDEGDLLSFLKSVPSLEELEWIYADINLEASILELLGKTADVEQAHPGRQFLPNLSKLSITTARDFPWSSLVSIASATAPRLGMVRRPLRRITITLNLKPYSTSEDTFDAGDLLLEEIDVECVRSILRLIDSGIDFRLRDFNEHRDVLQEWIRYYIAKEGELEWLKPYHLGRSCSELTST</sequence>
<dbReference type="Gene3D" id="1.20.1280.50">
    <property type="match status" value="1"/>
</dbReference>
<dbReference type="Proteomes" id="UP000807306">
    <property type="component" value="Unassembled WGS sequence"/>
</dbReference>
<proteinExistence type="predicted"/>
<reference evidence="1" key="1">
    <citation type="submission" date="2020-11" db="EMBL/GenBank/DDBJ databases">
        <authorList>
            <consortium name="DOE Joint Genome Institute"/>
            <person name="Ahrendt S."/>
            <person name="Riley R."/>
            <person name="Andreopoulos W."/>
            <person name="Labutti K."/>
            <person name="Pangilinan J."/>
            <person name="Ruiz-Duenas F.J."/>
            <person name="Barrasa J.M."/>
            <person name="Sanchez-Garcia M."/>
            <person name="Camarero S."/>
            <person name="Miyauchi S."/>
            <person name="Serrano A."/>
            <person name="Linde D."/>
            <person name="Babiker R."/>
            <person name="Drula E."/>
            <person name="Ayuso-Fernandez I."/>
            <person name="Pacheco R."/>
            <person name="Padilla G."/>
            <person name="Ferreira P."/>
            <person name="Barriuso J."/>
            <person name="Kellner H."/>
            <person name="Castanera R."/>
            <person name="Alfaro M."/>
            <person name="Ramirez L."/>
            <person name="Pisabarro A.G."/>
            <person name="Kuo A."/>
            <person name="Tritt A."/>
            <person name="Lipzen A."/>
            <person name="He G."/>
            <person name="Yan M."/>
            <person name="Ng V."/>
            <person name="Cullen D."/>
            <person name="Martin F."/>
            <person name="Rosso M.-N."/>
            <person name="Henrissat B."/>
            <person name="Hibbett D."/>
            <person name="Martinez A.T."/>
            <person name="Grigoriev I.V."/>
        </authorList>
    </citation>
    <scope>NUCLEOTIDE SEQUENCE</scope>
    <source>
        <strain evidence="1">CBS 506.95</strain>
    </source>
</reference>
<dbReference type="SUPFAM" id="SSF81383">
    <property type="entry name" value="F-box domain"/>
    <property type="match status" value="1"/>
</dbReference>
<dbReference type="InterPro" id="IPR036047">
    <property type="entry name" value="F-box-like_dom_sf"/>
</dbReference>
<evidence type="ECO:0000313" key="2">
    <source>
        <dbReference type="Proteomes" id="UP000807306"/>
    </source>
</evidence>
<dbReference type="EMBL" id="MU157862">
    <property type="protein sequence ID" value="KAF9527299.1"/>
    <property type="molecule type" value="Genomic_DNA"/>
</dbReference>
<accession>A0A9P6JP48</accession>
<gene>
    <name evidence="1" type="ORF">CPB83DRAFT_907710</name>
</gene>